<dbReference type="InterPro" id="IPR038109">
    <property type="entry name" value="DNA_bind_recomb_sf"/>
</dbReference>
<dbReference type="RefSeq" id="WP_184920816.1">
    <property type="nucleotide sequence ID" value="NZ_JACHMO010000001.1"/>
</dbReference>
<evidence type="ECO:0000256" key="1">
    <source>
        <dbReference type="SAM" id="MobiDB-lite"/>
    </source>
</evidence>
<evidence type="ECO:0000313" key="2">
    <source>
        <dbReference type="EMBL" id="MBB5803463.1"/>
    </source>
</evidence>
<sequence length="70" mass="7423">MRTQTVEQGRYLGGRPPYGYRLVDAGAHPNRALARRARSTGRTTGGSSGAGGRTTTGPIRSWAVVSPPNR</sequence>
<comment type="caution">
    <text evidence="2">The sequence shown here is derived from an EMBL/GenBank/DDBJ whole genome shotgun (WGS) entry which is preliminary data.</text>
</comment>
<dbReference type="Gene3D" id="3.90.1750.20">
    <property type="entry name" value="Putative Large Serine Recombinase, Chain B, Domain 2"/>
    <property type="match status" value="1"/>
</dbReference>
<reference evidence="2 3" key="1">
    <citation type="submission" date="2020-08" db="EMBL/GenBank/DDBJ databases">
        <title>Sequencing the genomes of 1000 actinobacteria strains.</title>
        <authorList>
            <person name="Klenk H.-P."/>
        </authorList>
    </citation>
    <scope>NUCLEOTIDE SEQUENCE [LARGE SCALE GENOMIC DNA]</scope>
    <source>
        <strain evidence="2 3">DSM 45486</strain>
    </source>
</reference>
<organism evidence="2 3">
    <name type="scientific">Saccharothrix ecbatanensis</name>
    <dbReference type="NCBI Taxonomy" id="1105145"/>
    <lineage>
        <taxon>Bacteria</taxon>
        <taxon>Bacillati</taxon>
        <taxon>Actinomycetota</taxon>
        <taxon>Actinomycetes</taxon>
        <taxon>Pseudonocardiales</taxon>
        <taxon>Pseudonocardiaceae</taxon>
        <taxon>Saccharothrix</taxon>
    </lineage>
</organism>
<feature type="region of interest" description="Disordered" evidence="1">
    <location>
        <begin position="35"/>
        <end position="70"/>
    </location>
</feature>
<dbReference type="Proteomes" id="UP000552097">
    <property type="component" value="Unassembled WGS sequence"/>
</dbReference>
<evidence type="ECO:0000313" key="3">
    <source>
        <dbReference type="Proteomes" id="UP000552097"/>
    </source>
</evidence>
<dbReference type="EMBL" id="JACHMO010000001">
    <property type="protein sequence ID" value="MBB5803463.1"/>
    <property type="molecule type" value="Genomic_DNA"/>
</dbReference>
<gene>
    <name evidence="2" type="ORF">F4560_003231</name>
</gene>
<name>A0A7W9HJK1_9PSEU</name>
<proteinExistence type="predicted"/>
<keyword evidence="3" id="KW-1185">Reference proteome</keyword>
<protein>
    <submittedName>
        <fullName evidence="2">Uncharacterized protein</fullName>
    </submittedName>
</protein>
<dbReference type="AlphaFoldDB" id="A0A7W9HJK1"/>
<accession>A0A7W9HJK1</accession>
<feature type="compositionally biased region" description="Gly residues" evidence="1">
    <location>
        <begin position="43"/>
        <end position="54"/>
    </location>
</feature>